<keyword evidence="2" id="KW-0560">Oxidoreductase</keyword>
<accession>A0A194R584</accession>
<dbReference type="PANTHER" id="PTHR44229">
    <property type="entry name" value="15-HYDROXYPROSTAGLANDIN DEHYDROGENASE [NAD(+)]"/>
    <property type="match status" value="1"/>
</dbReference>
<dbReference type="InterPro" id="IPR036291">
    <property type="entry name" value="NAD(P)-bd_dom_sf"/>
</dbReference>
<sequence length="250" mass="27885">MTRELKNKTIVVTGGSVGIGYAIADSFLQKNAKVVIILNTNEEQGTEAAIKLAAKYGQNKAVYYKCDVTTDLEVIFDKIIEEFTTVDVLVNNAGILNDVYLRKTIDTNVIALMEWSLKFWVHMRKDKSGKGGTIINVNSIYGYRTEPYVPIYHASKFAVMGFTKSLGHEHNFNKFGVRVVAICPGFTETKLVQNMITWTPDVMKEFNSFVQTKLWQKPEAVGEAAVEVFENADSGTAWLIEGGQPITLVQ</sequence>
<dbReference type="PANTHER" id="PTHR44229:SF8">
    <property type="entry name" value="ALCOHOL DEHYDROGENASE-RELATED"/>
    <property type="match status" value="1"/>
</dbReference>
<dbReference type="AlphaFoldDB" id="A0A194R584"/>
<dbReference type="Gene3D" id="3.40.50.720">
    <property type="entry name" value="NAD(P)-binding Rossmann-like Domain"/>
    <property type="match status" value="1"/>
</dbReference>
<dbReference type="OrthoDB" id="37659at2759"/>
<dbReference type="FunCoup" id="A0A194R584">
    <property type="interactions" value="107"/>
</dbReference>
<evidence type="ECO:0000313" key="4">
    <source>
        <dbReference type="EMBL" id="KPJ12400.1"/>
    </source>
</evidence>
<dbReference type="SUPFAM" id="SSF51735">
    <property type="entry name" value="NAD(P)-binding Rossmann-fold domains"/>
    <property type="match status" value="1"/>
</dbReference>
<dbReference type="Pfam" id="PF00106">
    <property type="entry name" value="adh_short"/>
    <property type="match status" value="1"/>
</dbReference>
<evidence type="ECO:0000256" key="1">
    <source>
        <dbReference type="ARBA" id="ARBA00006484"/>
    </source>
</evidence>
<keyword evidence="5" id="KW-1185">Reference proteome</keyword>
<gene>
    <name evidence="4" type="ORF">RR48_11656</name>
</gene>
<name>A0A194R584_PAPMA</name>
<dbReference type="PRINTS" id="PR00081">
    <property type="entry name" value="GDHRDH"/>
</dbReference>
<organism evidence="4 5">
    <name type="scientific">Papilio machaon</name>
    <name type="common">Old World swallowtail butterfly</name>
    <dbReference type="NCBI Taxonomy" id="76193"/>
    <lineage>
        <taxon>Eukaryota</taxon>
        <taxon>Metazoa</taxon>
        <taxon>Ecdysozoa</taxon>
        <taxon>Arthropoda</taxon>
        <taxon>Hexapoda</taxon>
        <taxon>Insecta</taxon>
        <taxon>Pterygota</taxon>
        <taxon>Neoptera</taxon>
        <taxon>Endopterygota</taxon>
        <taxon>Lepidoptera</taxon>
        <taxon>Glossata</taxon>
        <taxon>Ditrysia</taxon>
        <taxon>Papilionoidea</taxon>
        <taxon>Papilionidae</taxon>
        <taxon>Papilioninae</taxon>
        <taxon>Papilio</taxon>
    </lineage>
</organism>
<dbReference type="Proteomes" id="UP000053240">
    <property type="component" value="Unassembled WGS sequence"/>
</dbReference>
<comment type="similarity">
    <text evidence="1 3">Belongs to the short-chain dehydrogenases/reductases (SDR) family.</text>
</comment>
<dbReference type="InParanoid" id="A0A194R584"/>
<dbReference type="PRINTS" id="PR00080">
    <property type="entry name" value="SDRFAMILY"/>
</dbReference>
<reference evidence="4 5" key="1">
    <citation type="journal article" date="2015" name="Nat. Commun.">
        <title>Outbred genome sequencing and CRISPR/Cas9 gene editing in butterflies.</title>
        <authorList>
            <person name="Li X."/>
            <person name="Fan D."/>
            <person name="Zhang W."/>
            <person name="Liu G."/>
            <person name="Zhang L."/>
            <person name="Zhao L."/>
            <person name="Fang X."/>
            <person name="Chen L."/>
            <person name="Dong Y."/>
            <person name="Chen Y."/>
            <person name="Ding Y."/>
            <person name="Zhao R."/>
            <person name="Feng M."/>
            <person name="Zhu Y."/>
            <person name="Feng Y."/>
            <person name="Jiang X."/>
            <person name="Zhu D."/>
            <person name="Xiang H."/>
            <person name="Feng X."/>
            <person name="Li S."/>
            <person name="Wang J."/>
            <person name="Zhang G."/>
            <person name="Kronforst M.R."/>
            <person name="Wang W."/>
        </authorList>
    </citation>
    <scope>NUCLEOTIDE SEQUENCE [LARGE SCALE GENOMIC DNA]</scope>
    <source>
        <strain evidence="4">Ya'a_city_454_Pm</strain>
        <tissue evidence="4">Whole body</tissue>
    </source>
</reference>
<evidence type="ECO:0000256" key="3">
    <source>
        <dbReference type="RuleBase" id="RU000363"/>
    </source>
</evidence>
<dbReference type="GO" id="GO:0016616">
    <property type="term" value="F:oxidoreductase activity, acting on the CH-OH group of donors, NAD or NADP as acceptor"/>
    <property type="evidence" value="ECO:0007669"/>
    <property type="project" value="TreeGrafter"/>
</dbReference>
<dbReference type="EMBL" id="KQ460779">
    <property type="protein sequence ID" value="KPJ12400.1"/>
    <property type="molecule type" value="Genomic_DNA"/>
</dbReference>
<dbReference type="STRING" id="76193.A0A194R584"/>
<protein>
    <submittedName>
        <fullName evidence="4">Alcohol dehydrogenase 1</fullName>
    </submittedName>
</protein>
<evidence type="ECO:0000256" key="2">
    <source>
        <dbReference type="ARBA" id="ARBA00023002"/>
    </source>
</evidence>
<dbReference type="InterPro" id="IPR002347">
    <property type="entry name" value="SDR_fam"/>
</dbReference>
<evidence type="ECO:0000313" key="5">
    <source>
        <dbReference type="Proteomes" id="UP000053240"/>
    </source>
</evidence>
<proteinExistence type="inferred from homology"/>
<dbReference type="GO" id="GO:0005737">
    <property type="term" value="C:cytoplasm"/>
    <property type="evidence" value="ECO:0007669"/>
    <property type="project" value="TreeGrafter"/>
</dbReference>
<dbReference type="KEGG" id="pmac:106713765"/>